<dbReference type="Pfam" id="PF12800">
    <property type="entry name" value="Fer4_4"/>
    <property type="match status" value="1"/>
</dbReference>
<dbReference type="PROSITE" id="PS00198">
    <property type="entry name" value="4FE4S_FER_1"/>
    <property type="match status" value="1"/>
</dbReference>
<dbReference type="EMBL" id="JACJLA010000019">
    <property type="protein sequence ID" value="MBM6913390.1"/>
    <property type="molecule type" value="Genomic_DNA"/>
</dbReference>
<evidence type="ECO:0000313" key="7">
    <source>
        <dbReference type="EMBL" id="MBM6913390.1"/>
    </source>
</evidence>
<dbReference type="InterPro" id="IPR017900">
    <property type="entry name" value="4Fe4S_Fe_S_CS"/>
</dbReference>
<proteinExistence type="predicted"/>
<sequence length="158" mass="17449">MNAFVYCDTSLCIGCGMCERRCIMSHEQLSIKEVTLDEPTQRQRCKSFRREDVKGVLHCRHCENAPCMAACPVGAIERRTWNEDEKGHGQSGIIVDEDTCIGCKECVLACPFGAVWMAPTKAQRMVATKCDLCVTTEEGTPACVSGCPKKALRVVSLR</sequence>
<accession>A0ABS2GJ95</accession>
<comment type="caution">
    <text evidence="7">The sequence shown here is derived from an EMBL/GenBank/DDBJ whole genome shotgun (WGS) entry which is preliminary data.</text>
</comment>
<reference evidence="7 8" key="1">
    <citation type="journal article" date="2021" name="Sci. Rep.">
        <title>The distribution of antibiotic resistance genes in chicken gut microbiota commensals.</title>
        <authorList>
            <person name="Juricova H."/>
            <person name="Matiasovicova J."/>
            <person name="Kubasova T."/>
            <person name="Cejkova D."/>
            <person name="Rychlik I."/>
        </authorList>
    </citation>
    <scope>NUCLEOTIDE SEQUENCE [LARGE SCALE GENOMIC DNA]</scope>
    <source>
        <strain evidence="7 8">An537</strain>
    </source>
</reference>
<dbReference type="PANTHER" id="PTHR42859:SF17">
    <property type="entry name" value="ELECTRON TRANSPORT PROTEIN HYDN-RELATED"/>
    <property type="match status" value="1"/>
</dbReference>
<dbReference type="PANTHER" id="PTHR42859">
    <property type="entry name" value="OXIDOREDUCTASE"/>
    <property type="match status" value="1"/>
</dbReference>
<dbReference type="RefSeq" id="WP_205088315.1">
    <property type="nucleotide sequence ID" value="NZ_JACJLA010000019.1"/>
</dbReference>
<name>A0ABS2GJ95_9FIRM</name>
<dbReference type="Proteomes" id="UP000707138">
    <property type="component" value="Unassembled WGS sequence"/>
</dbReference>
<keyword evidence="2" id="KW-0479">Metal-binding</keyword>
<keyword evidence="5" id="KW-0411">Iron-sulfur</keyword>
<dbReference type="InterPro" id="IPR017896">
    <property type="entry name" value="4Fe4S_Fe-S-bd"/>
</dbReference>
<dbReference type="SUPFAM" id="SSF54862">
    <property type="entry name" value="4Fe-4S ferredoxins"/>
    <property type="match status" value="1"/>
</dbReference>
<evidence type="ECO:0000256" key="1">
    <source>
        <dbReference type="ARBA" id="ARBA00022485"/>
    </source>
</evidence>
<evidence type="ECO:0000256" key="2">
    <source>
        <dbReference type="ARBA" id="ARBA00022723"/>
    </source>
</evidence>
<dbReference type="PROSITE" id="PS51379">
    <property type="entry name" value="4FE4S_FER_2"/>
    <property type="match status" value="2"/>
</dbReference>
<keyword evidence="3" id="KW-0677">Repeat</keyword>
<gene>
    <name evidence="7" type="ORF">H6A01_08665</name>
</gene>
<dbReference type="InterPro" id="IPR050294">
    <property type="entry name" value="RnfB_subfamily"/>
</dbReference>
<evidence type="ECO:0000259" key="6">
    <source>
        <dbReference type="PROSITE" id="PS51379"/>
    </source>
</evidence>
<evidence type="ECO:0000256" key="3">
    <source>
        <dbReference type="ARBA" id="ARBA00022737"/>
    </source>
</evidence>
<feature type="domain" description="4Fe-4S ferredoxin-type" evidence="6">
    <location>
        <begin position="3"/>
        <end position="34"/>
    </location>
</feature>
<evidence type="ECO:0000313" key="8">
    <source>
        <dbReference type="Proteomes" id="UP000707138"/>
    </source>
</evidence>
<keyword evidence="1" id="KW-0004">4Fe-4S</keyword>
<keyword evidence="4" id="KW-0408">Iron</keyword>
<dbReference type="Pfam" id="PF13247">
    <property type="entry name" value="Fer4_11"/>
    <property type="match status" value="1"/>
</dbReference>
<evidence type="ECO:0000256" key="4">
    <source>
        <dbReference type="ARBA" id="ARBA00023004"/>
    </source>
</evidence>
<protein>
    <submittedName>
        <fullName evidence="7">4Fe-4S dicluster domain-containing protein</fullName>
    </submittedName>
</protein>
<keyword evidence="8" id="KW-1185">Reference proteome</keyword>
<feature type="domain" description="4Fe-4S ferredoxin-type" evidence="6">
    <location>
        <begin position="91"/>
        <end position="120"/>
    </location>
</feature>
<organism evidence="7 8">
    <name type="scientific">Veillonella magna</name>
    <dbReference type="NCBI Taxonomy" id="464322"/>
    <lineage>
        <taxon>Bacteria</taxon>
        <taxon>Bacillati</taxon>
        <taxon>Bacillota</taxon>
        <taxon>Negativicutes</taxon>
        <taxon>Veillonellales</taxon>
        <taxon>Veillonellaceae</taxon>
        <taxon>Veillonella</taxon>
    </lineage>
</organism>
<evidence type="ECO:0000256" key="5">
    <source>
        <dbReference type="ARBA" id="ARBA00023014"/>
    </source>
</evidence>
<dbReference type="Gene3D" id="3.30.70.20">
    <property type="match status" value="2"/>
</dbReference>